<dbReference type="Proteomes" id="UP000473574">
    <property type="component" value="Unassembled WGS sequence"/>
</dbReference>
<evidence type="ECO:0000313" key="3">
    <source>
        <dbReference type="Proteomes" id="UP000473574"/>
    </source>
</evidence>
<evidence type="ECO:0000313" key="2">
    <source>
        <dbReference type="EMBL" id="NEZ68077.1"/>
    </source>
</evidence>
<evidence type="ECO:0000256" key="1">
    <source>
        <dbReference type="SAM" id="Phobius"/>
    </source>
</evidence>
<sequence>MVASPALPMRENKVKKILPALIMIAGMVALCCVVYAEISTGDVAMFLVDADCYDAPLISR</sequence>
<keyword evidence="1" id="KW-0472">Membrane</keyword>
<feature type="transmembrane region" description="Helical" evidence="1">
    <location>
        <begin position="17"/>
        <end position="36"/>
    </location>
</feature>
<accession>A0A6M0SHU1</accession>
<proteinExistence type="predicted"/>
<keyword evidence="1" id="KW-1133">Transmembrane helix</keyword>
<reference evidence="2 3" key="1">
    <citation type="journal article" date="2020" name="Microb. Ecol.">
        <title>Ecogenomics of the Marine Benthic Filamentous Cyanobacterium Adonisia.</title>
        <authorList>
            <person name="Walter J.M."/>
            <person name="Coutinho F.H."/>
            <person name="Leomil L."/>
            <person name="Hargreaves P.I."/>
            <person name="Campeao M.E."/>
            <person name="Vieira V.V."/>
            <person name="Silva B.S."/>
            <person name="Fistarol G.O."/>
            <person name="Salomon P.S."/>
            <person name="Sawabe T."/>
            <person name="Mino S."/>
            <person name="Hosokawa M."/>
            <person name="Miyashita H."/>
            <person name="Maruyama F."/>
            <person name="van Verk M.C."/>
            <person name="Dutilh B.E."/>
            <person name="Thompson C.C."/>
            <person name="Thompson F.L."/>
        </authorList>
    </citation>
    <scope>NUCLEOTIDE SEQUENCE [LARGE SCALE GENOMIC DNA]</scope>
    <source>
        <strain evidence="2 3">CCMR0082</strain>
    </source>
</reference>
<dbReference type="AlphaFoldDB" id="A0A6M0SHU1"/>
<comment type="caution">
    <text evidence="2">The sequence shown here is derived from an EMBL/GenBank/DDBJ whole genome shotgun (WGS) entry which is preliminary data.</text>
</comment>
<gene>
    <name evidence="2" type="ORF">D0962_36015</name>
</gene>
<protein>
    <submittedName>
        <fullName evidence="2">Uncharacterized protein</fullName>
    </submittedName>
</protein>
<name>A0A6M0SHU1_9CYAN</name>
<keyword evidence="1" id="KW-0812">Transmembrane</keyword>
<dbReference type="EMBL" id="QZCE01000002">
    <property type="protein sequence ID" value="NEZ68077.1"/>
    <property type="molecule type" value="Genomic_DNA"/>
</dbReference>
<organism evidence="2 3">
    <name type="scientific">Adonisia turfae CCMR0082</name>
    <dbReference type="NCBI Taxonomy" id="2304604"/>
    <lineage>
        <taxon>Bacteria</taxon>
        <taxon>Bacillati</taxon>
        <taxon>Cyanobacteriota</taxon>
        <taxon>Adonisia</taxon>
        <taxon>Adonisia turfae</taxon>
    </lineage>
</organism>